<dbReference type="EMBL" id="NCKU01001394">
    <property type="protein sequence ID" value="RWS12211.1"/>
    <property type="molecule type" value="Genomic_DNA"/>
</dbReference>
<reference evidence="2" key="2">
    <citation type="submission" date="2018-11" db="EMBL/GenBank/DDBJ databases">
        <title>Trombidioid mite genomics.</title>
        <authorList>
            <person name="Dong X."/>
        </authorList>
    </citation>
    <scope>NUCLEOTIDE SEQUENCE</scope>
    <source>
        <strain evidence="2">UoL-WK</strain>
    </source>
</reference>
<evidence type="ECO:0000313" key="2">
    <source>
        <dbReference type="EMBL" id="RWS12211.1"/>
    </source>
</evidence>
<feature type="non-terminal residue" evidence="2">
    <location>
        <position position="1"/>
    </location>
</feature>
<dbReference type="InterPro" id="IPR029058">
    <property type="entry name" value="AB_hydrolase_fold"/>
</dbReference>
<dbReference type="Proteomes" id="UP000285301">
    <property type="component" value="Unassembled WGS sequence"/>
</dbReference>
<comment type="caution">
    <text evidence="2">The sequence shown here is derived from an EMBL/GenBank/DDBJ whole genome shotgun (WGS) entry which is preliminary data.</text>
</comment>
<dbReference type="InterPro" id="IPR010463">
    <property type="entry name" value="DUF1057"/>
</dbReference>
<evidence type="ECO:0000313" key="5">
    <source>
        <dbReference type="Proteomes" id="UP000285301"/>
    </source>
</evidence>
<feature type="region of interest" description="Disordered" evidence="1">
    <location>
        <begin position="353"/>
        <end position="382"/>
    </location>
</feature>
<dbReference type="AlphaFoldDB" id="A0A3S3PLK2"/>
<dbReference type="Gene3D" id="3.40.50.1820">
    <property type="entry name" value="alpha/beta hydrolase"/>
    <property type="match status" value="1"/>
</dbReference>
<evidence type="ECO:0000313" key="3">
    <source>
        <dbReference type="EMBL" id="RWS12226.1"/>
    </source>
</evidence>
<dbReference type="EMBL" id="NCKU01001388">
    <property type="protein sequence ID" value="RWS12226.1"/>
    <property type="molecule type" value="Genomic_DNA"/>
</dbReference>
<dbReference type="Pfam" id="PF06342">
    <property type="entry name" value="DUF1057"/>
    <property type="match status" value="1"/>
</dbReference>
<keyword evidence="5" id="KW-1185">Reference proteome</keyword>
<reference evidence="2 5" key="1">
    <citation type="journal article" date="2018" name="Gigascience">
        <title>Genomes of trombidid mites reveal novel predicted allergens and laterally-transferred genes associated with secondary metabolism.</title>
        <authorList>
            <person name="Dong X."/>
            <person name="Chaisiri K."/>
            <person name="Xia D."/>
            <person name="Armstrong S.D."/>
            <person name="Fang Y."/>
            <person name="Donnelly M.J."/>
            <person name="Kadowaki T."/>
            <person name="McGarry J.W."/>
            <person name="Darby A.C."/>
            <person name="Makepeace B.L."/>
        </authorList>
    </citation>
    <scope>NUCLEOTIDE SEQUENCE [LARGE SCALE GENOMIC DNA]</scope>
    <source>
        <strain evidence="2">UoL-WK</strain>
    </source>
</reference>
<dbReference type="PANTHER" id="PTHR47533">
    <property type="entry name" value="PROTEIN CBG21859"/>
    <property type="match status" value="1"/>
</dbReference>
<dbReference type="OrthoDB" id="6431331at2759"/>
<proteinExistence type="predicted"/>
<name>A0A3S3PLK2_9ACAR</name>
<evidence type="ECO:0000256" key="1">
    <source>
        <dbReference type="SAM" id="MobiDB-lite"/>
    </source>
</evidence>
<dbReference type="PANTHER" id="PTHR47533:SF4">
    <property type="entry name" value="AB HYDROLASE-1 DOMAIN-CONTAINING PROTEIN"/>
    <property type="match status" value="1"/>
</dbReference>
<dbReference type="EMBL" id="NCKU01000494">
    <property type="protein sequence ID" value="RWS15310.1"/>
    <property type="molecule type" value="Genomic_DNA"/>
</dbReference>
<accession>A0A3S3PLK2</accession>
<evidence type="ECO:0000313" key="4">
    <source>
        <dbReference type="EMBL" id="RWS15310.1"/>
    </source>
</evidence>
<gene>
    <name evidence="4" type="ORF">B4U79_00235</name>
    <name evidence="3" type="ORF">B4U79_06032</name>
    <name evidence="2" type="ORF">B4U79_08336</name>
</gene>
<organism evidence="2 5">
    <name type="scientific">Dinothrombium tinctorium</name>
    <dbReference type="NCBI Taxonomy" id="1965070"/>
    <lineage>
        <taxon>Eukaryota</taxon>
        <taxon>Metazoa</taxon>
        <taxon>Ecdysozoa</taxon>
        <taxon>Arthropoda</taxon>
        <taxon>Chelicerata</taxon>
        <taxon>Arachnida</taxon>
        <taxon>Acari</taxon>
        <taxon>Acariformes</taxon>
        <taxon>Trombidiformes</taxon>
        <taxon>Prostigmata</taxon>
        <taxon>Anystina</taxon>
        <taxon>Parasitengona</taxon>
        <taxon>Trombidioidea</taxon>
        <taxon>Trombidiidae</taxon>
        <taxon>Dinothrombium</taxon>
    </lineage>
</organism>
<sequence>VLQQYAVLVASIRASGTVASISEGLLLNPNNKYEIKKVEIETCGPLYQKWKSKKRLYRKAPESGLKLNVEYADTGCLNGPNVLCLHGAPGGHSDFGQLITYFSRKNVRVIAPNFPDYSLTEVTHFFRHTPEEKTEYLKDFLKAIDINEIDLVVSHSSSVYPALHLWDEGVPKVKSLALINPAGHRRIKAMKPKWFIDGSVRVYLNPLGRWIYRKLGNTILTLQGVPVKINNIDNVLLSATTMYHSEVHKLTHYLNAVKEKRTPCLYVFSVNDKLIEEKIFLEMAQQLGLTESEFNEFDVEGSLVKRGLSNSNVVAMRFQSGGHYAFLKHGAIVNQWIENLLQSVCEKKSLFESPRDEKSNLRSDERAEAEESKSMKIRAKNI</sequence>
<protein>
    <submittedName>
        <fullName evidence="2">DUF1057 domain containing protein-like protein</fullName>
    </submittedName>
</protein>
<dbReference type="SUPFAM" id="SSF53474">
    <property type="entry name" value="alpha/beta-Hydrolases"/>
    <property type="match status" value="1"/>
</dbReference>
<feature type="compositionally biased region" description="Basic and acidic residues" evidence="1">
    <location>
        <begin position="353"/>
        <end position="374"/>
    </location>
</feature>